<dbReference type="Pfam" id="PF01321">
    <property type="entry name" value="Creatinase_N"/>
    <property type="match status" value="1"/>
</dbReference>
<evidence type="ECO:0000313" key="3">
    <source>
        <dbReference type="EMBL" id="MDI6448303.1"/>
    </source>
</evidence>
<evidence type="ECO:0000259" key="2">
    <source>
        <dbReference type="Pfam" id="PF01321"/>
    </source>
</evidence>
<dbReference type="EMBL" id="JASCXX010000004">
    <property type="protein sequence ID" value="MDI6448303.1"/>
    <property type="molecule type" value="Genomic_DNA"/>
</dbReference>
<evidence type="ECO:0000259" key="1">
    <source>
        <dbReference type="Pfam" id="PF00557"/>
    </source>
</evidence>
<dbReference type="Pfam" id="PF00557">
    <property type="entry name" value="Peptidase_M24"/>
    <property type="match status" value="1"/>
</dbReference>
<dbReference type="PANTHER" id="PTHR46112">
    <property type="entry name" value="AMINOPEPTIDASE"/>
    <property type="match status" value="1"/>
</dbReference>
<dbReference type="Gene3D" id="3.90.230.10">
    <property type="entry name" value="Creatinase/methionine aminopeptidase superfamily"/>
    <property type="match status" value="1"/>
</dbReference>
<dbReference type="AlphaFoldDB" id="A0AAW6TZ61"/>
<dbReference type="InterPro" id="IPR000994">
    <property type="entry name" value="Pept_M24"/>
</dbReference>
<organism evidence="3 4">
    <name type="scientific">Anaerobaca lacustris</name>
    <dbReference type="NCBI Taxonomy" id="3044600"/>
    <lineage>
        <taxon>Bacteria</taxon>
        <taxon>Pseudomonadati</taxon>
        <taxon>Planctomycetota</taxon>
        <taxon>Phycisphaerae</taxon>
        <taxon>Sedimentisphaerales</taxon>
        <taxon>Anaerobacaceae</taxon>
        <taxon>Anaerobaca</taxon>
    </lineage>
</organism>
<dbReference type="InterPro" id="IPR000587">
    <property type="entry name" value="Creatinase_N"/>
</dbReference>
<gene>
    <name evidence="3" type="ORF">QJ522_04545</name>
</gene>
<dbReference type="InterPro" id="IPR036005">
    <property type="entry name" value="Creatinase/aminopeptidase-like"/>
</dbReference>
<comment type="caution">
    <text evidence="3">The sequence shown here is derived from an EMBL/GenBank/DDBJ whole genome shotgun (WGS) entry which is preliminary data.</text>
</comment>
<dbReference type="PANTHER" id="PTHR46112:SF3">
    <property type="entry name" value="AMINOPEPTIDASE YPDF"/>
    <property type="match status" value="1"/>
</dbReference>
<evidence type="ECO:0000313" key="4">
    <source>
        <dbReference type="Proteomes" id="UP001431776"/>
    </source>
</evidence>
<keyword evidence="4" id="KW-1185">Reference proteome</keyword>
<dbReference type="SUPFAM" id="SSF55920">
    <property type="entry name" value="Creatinase/aminopeptidase"/>
    <property type="match status" value="1"/>
</dbReference>
<dbReference type="InterPro" id="IPR050659">
    <property type="entry name" value="Peptidase_M24B"/>
</dbReference>
<name>A0AAW6TZ61_9BACT</name>
<dbReference type="Gene3D" id="3.40.350.10">
    <property type="entry name" value="Creatinase/prolidase N-terminal domain"/>
    <property type="match status" value="1"/>
</dbReference>
<dbReference type="SUPFAM" id="SSF53092">
    <property type="entry name" value="Creatinase/prolidase N-terminal domain"/>
    <property type="match status" value="1"/>
</dbReference>
<dbReference type="Proteomes" id="UP001431776">
    <property type="component" value="Unassembled WGS sequence"/>
</dbReference>
<feature type="domain" description="Creatinase N-terminal" evidence="2">
    <location>
        <begin position="9"/>
        <end position="133"/>
    </location>
</feature>
<dbReference type="RefSeq" id="WP_349243711.1">
    <property type="nucleotide sequence ID" value="NZ_JASCXX010000004.1"/>
</dbReference>
<protein>
    <submittedName>
        <fullName evidence="3">Xaa-Pro peptidase family protein</fullName>
    </submittedName>
</protein>
<feature type="domain" description="Peptidase M24" evidence="1">
    <location>
        <begin position="141"/>
        <end position="341"/>
    </location>
</feature>
<sequence length="356" mass="38501">MKIEPNRQRVKDIRRRLREEGIDCLILTKAVDVTYVTAFGGEDSWAAITSNAVYLVTDSRYIEQAAKECVRTTLVQRKGPITEAAAQLIAKLKGVRTVAIDTSVSVAAFEALKKGLTARLKSVSGITEGLRCVKDATELARIKKAAALSAKALAKATTFFKPGICESELAGIVDLEIRRLGCKPGFETIVAFGPNASRPHHQPGPRKLRKTETILIDFGARFGGYTADITRCFVLGRPSAAYRRAYEVTARSQAAAIAAARAGARLRDVDEAARKVIRDSGLPVYGYGTGHGIGLEIHEDPFLRPESKGTLQAGQILTIEPGVYIPGKLGVRIEDDILITENGCKILTGACPHLQF</sequence>
<accession>A0AAW6TZ61</accession>
<dbReference type="InterPro" id="IPR029149">
    <property type="entry name" value="Creatin/AminoP/Spt16_N"/>
</dbReference>
<proteinExistence type="predicted"/>
<reference evidence="3" key="1">
    <citation type="submission" date="2023-05" db="EMBL/GenBank/DDBJ databases">
        <title>Anaerotaeda fermentans gen. nov., sp. nov., a novel anaerobic planctomycete of the new family within the order Sedimentisphaerales isolated from Taman Peninsula, Russia.</title>
        <authorList>
            <person name="Khomyakova M.A."/>
            <person name="Merkel A.Y."/>
            <person name="Slobodkin A.I."/>
        </authorList>
    </citation>
    <scope>NUCLEOTIDE SEQUENCE</scope>
    <source>
        <strain evidence="3">M17dextr</strain>
    </source>
</reference>